<keyword evidence="1" id="KW-0812">Transmembrane</keyword>
<organism evidence="2 3">
    <name type="scientific">Acidovorax kalamii</name>
    <dbReference type="NCBI Taxonomy" id="2004485"/>
    <lineage>
        <taxon>Bacteria</taxon>
        <taxon>Pseudomonadati</taxon>
        <taxon>Pseudomonadota</taxon>
        <taxon>Betaproteobacteria</taxon>
        <taxon>Burkholderiales</taxon>
        <taxon>Comamonadaceae</taxon>
        <taxon>Acidovorax</taxon>
    </lineage>
</organism>
<dbReference type="EMBL" id="NOIG01000003">
    <property type="protein sequence ID" value="OYD51858.1"/>
    <property type="molecule type" value="Genomic_DNA"/>
</dbReference>
<dbReference type="AlphaFoldDB" id="A0A235ES34"/>
<gene>
    <name evidence="2" type="ORF">CBY09_03065</name>
</gene>
<evidence type="ECO:0000313" key="2">
    <source>
        <dbReference type="EMBL" id="OYD51858.1"/>
    </source>
</evidence>
<keyword evidence="1" id="KW-1133">Transmembrane helix</keyword>
<sequence length="63" mass="6890">MVLITGLVVVALMLSGAKLLPEQHPMRRWAADFLSRRGPVETARLAGVVLLMLVLGTLTLWHA</sequence>
<dbReference type="Proteomes" id="UP000215441">
    <property type="component" value="Unassembled WGS sequence"/>
</dbReference>
<proteinExistence type="predicted"/>
<keyword evidence="3" id="KW-1185">Reference proteome</keyword>
<keyword evidence="1" id="KW-0472">Membrane</keyword>
<reference evidence="2 3" key="1">
    <citation type="submission" date="2017-07" db="EMBL/GenBank/DDBJ databases">
        <title>Acidovorax KNDSW TSA 6 genome sequence and assembly.</title>
        <authorList>
            <person name="Mayilraj S."/>
        </authorList>
    </citation>
    <scope>NUCLEOTIDE SEQUENCE [LARGE SCALE GENOMIC DNA]</scope>
    <source>
        <strain evidence="2 3">KNDSW-TSA6</strain>
    </source>
</reference>
<feature type="transmembrane region" description="Helical" evidence="1">
    <location>
        <begin position="43"/>
        <end position="61"/>
    </location>
</feature>
<name>A0A235ES34_9BURK</name>
<evidence type="ECO:0000313" key="3">
    <source>
        <dbReference type="Proteomes" id="UP000215441"/>
    </source>
</evidence>
<protein>
    <submittedName>
        <fullName evidence="2">Uncharacterized protein</fullName>
    </submittedName>
</protein>
<accession>A0A235ES34</accession>
<evidence type="ECO:0000256" key="1">
    <source>
        <dbReference type="SAM" id="Phobius"/>
    </source>
</evidence>
<comment type="caution">
    <text evidence="2">The sequence shown here is derived from an EMBL/GenBank/DDBJ whole genome shotgun (WGS) entry which is preliminary data.</text>
</comment>